<evidence type="ECO:0000313" key="10">
    <source>
        <dbReference type="Proteomes" id="UP000199288"/>
    </source>
</evidence>
<dbReference type="Pfam" id="PF00288">
    <property type="entry name" value="GHMP_kinases_N"/>
    <property type="match status" value="1"/>
</dbReference>
<feature type="domain" description="GHMP kinase N-terminal" evidence="8">
    <location>
        <begin position="69"/>
        <end position="150"/>
    </location>
</feature>
<comment type="similarity">
    <text evidence="6">Belongs to the GHMP kinase family. IspE subfamily.</text>
</comment>
<feature type="region of interest" description="Disordered" evidence="7">
    <location>
        <begin position="306"/>
        <end position="431"/>
    </location>
</feature>
<dbReference type="RefSeq" id="WP_092564024.1">
    <property type="nucleotide sequence ID" value="NZ_FNQV01000007.1"/>
</dbReference>
<dbReference type="GO" id="GO:0019288">
    <property type="term" value="P:isopentenyl diphosphate biosynthetic process, methylerythritol 4-phosphate pathway"/>
    <property type="evidence" value="ECO:0007669"/>
    <property type="project" value="UniProtKB-UniRule"/>
</dbReference>
<gene>
    <name evidence="6" type="primary">ispE</name>
    <name evidence="9" type="ORF">SAMN02910418_01364</name>
</gene>
<dbReference type="AlphaFoldDB" id="A0A1H4A9T6"/>
<dbReference type="GO" id="GO:0050515">
    <property type="term" value="F:4-(cytidine 5'-diphospho)-2-C-methyl-D-erythritol kinase activity"/>
    <property type="evidence" value="ECO:0007669"/>
    <property type="project" value="UniProtKB-UniRule"/>
</dbReference>
<evidence type="ECO:0000256" key="5">
    <source>
        <dbReference type="ARBA" id="ARBA00022840"/>
    </source>
</evidence>
<dbReference type="Gene3D" id="3.30.70.890">
    <property type="entry name" value="GHMP kinase, C-terminal domain"/>
    <property type="match status" value="1"/>
</dbReference>
<dbReference type="GO" id="GO:0005524">
    <property type="term" value="F:ATP binding"/>
    <property type="evidence" value="ECO:0007669"/>
    <property type="project" value="UniProtKB-UniRule"/>
</dbReference>
<keyword evidence="10" id="KW-1185">Reference proteome</keyword>
<evidence type="ECO:0000256" key="6">
    <source>
        <dbReference type="HAMAP-Rule" id="MF_00061"/>
    </source>
</evidence>
<feature type="compositionally biased region" description="Low complexity" evidence="7">
    <location>
        <begin position="339"/>
        <end position="351"/>
    </location>
</feature>
<dbReference type="InterPro" id="IPR020568">
    <property type="entry name" value="Ribosomal_Su5_D2-typ_SF"/>
</dbReference>
<evidence type="ECO:0000256" key="7">
    <source>
        <dbReference type="SAM" id="MobiDB-lite"/>
    </source>
</evidence>
<organism evidence="9 10">
    <name type="scientific">Bowdeniella nasicola</name>
    <dbReference type="NCBI Taxonomy" id="208480"/>
    <lineage>
        <taxon>Bacteria</taxon>
        <taxon>Bacillati</taxon>
        <taxon>Actinomycetota</taxon>
        <taxon>Actinomycetes</taxon>
        <taxon>Actinomycetales</taxon>
        <taxon>Actinomycetaceae</taxon>
        <taxon>Bowdeniella</taxon>
    </lineage>
</organism>
<dbReference type="EMBL" id="FNQV01000007">
    <property type="protein sequence ID" value="SEA32312.1"/>
    <property type="molecule type" value="Genomic_DNA"/>
</dbReference>
<feature type="compositionally biased region" description="Basic and acidic residues" evidence="7">
    <location>
        <begin position="313"/>
        <end position="332"/>
    </location>
</feature>
<keyword evidence="4 6" id="KW-0418">Kinase</keyword>
<keyword evidence="6" id="KW-0414">Isoprene biosynthesis</keyword>
<feature type="compositionally biased region" description="Acidic residues" evidence="7">
    <location>
        <begin position="352"/>
        <end position="363"/>
    </location>
</feature>
<dbReference type="InterPro" id="IPR004424">
    <property type="entry name" value="IspE"/>
</dbReference>
<comment type="function">
    <text evidence="6">Catalyzes the phosphorylation of the position 2 hydroxy group of 4-diphosphocytidyl-2C-methyl-D-erythritol.</text>
</comment>
<feature type="active site" evidence="6">
    <location>
        <position position="142"/>
    </location>
</feature>
<sequence>MAESVTVRAPGKVNLFLAVGPKRPDGFHDLATVFQAIGVYDTITASAAPAGISLTMSHLGEDLPTDDRNLAVQAARLIAERANVDLRERGVHLSIDKHIPVAGGMAGGSADAAGTLVALNELWRKPLAPHALMDIAAELGSDVPFCLMGGTAIGYGRGEVLSPVLARGQHCYLIATMIDGLSTPAVFREFDALNPTPQAAPEVSPTLLHALAQGDTALVAYAFRNDLMTPALNLHRGARHVIEFFCNNSLTVMVSGSGPTLIAQVDSFERGQVLAERLATWPHVADAFVAYGPVPGIELVRTSRRAASNSPFGKDHPNGDGPNHDDPTVHDPIDDDANAYDPNAYDPNAYDTIDDYDFDDSIDVDGPLPPTEDLPTLFDEPTSEDLDESISRHPSSRPGVRPLLRVIEDPDDDASTATASDDANITPDKDS</sequence>
<evidence type="ECO:0000256" key="4">
    <source>
        <dbReference type="ARBA" id="ARBA00022777"/>
    </source>
</evidence>
<dbReference type="EC" id="2.7.1.148" evidence="6"/>
<dbReference type="Gene3D" id="3.30.230.10">
    <property type="match status" value="1"/>
</dbReference>
<protein>
    <recommendedName>
        <fullName evidence="1 6">4-diphosphocytidyl-2-C-methyl-D-erythritol kinase</fullName>
        <shortName evidence="6">CMK</shortName>
        <ecNumber evidence="6">2.7.1.148</ecNumber>
    </recommendedName>
    <alternativeName>
        <fullName evidence="6">4-(cytidine-5'-diphospho)-2-C-methyl-D-erythritol kinase</fullName>
    </alternativeName>
</protein>
<evidence type="ECO:0000313" key="9">
    <source>
        <dbReference type="EMBL" id="SEA32312.1"/>
    </source>
</evidence>
<dbReference type="InterPro" id="IPR006204">
    <property type="entry name" value="GHMP_kinase_N_dom"/>
</dbReference>
<evidence type="ECO:0000256" key="2">
    <source>
        <dbReference type="ARBA" id="ARBA00022679"/>
    </source>
</evidence>
<dbReference type="OrthoDB" id="3173073at2"/>
<dbReference type="Proteomes" id="UP000199288">
    <property type="component" value="Unassembled WGS sequence"/>
</dbReference>
<dbReference type="SUPFAM" id="SSF54211">
    <property type="entry name" value="Ribosomal protein S5 domain 2-like"/>
    <property type="match status" value="1"/>
</dbReference>
<dbReference type="InterPro" id="IPR036554">
    <property type="entry name" value="GHMP_kinase_C_sf"/>
</dbReference>
<reference evidence="10" key="1">
    <citation type="submission" date="2016-10" db="EMBL/GenBank/DDBJ databases">
        <authorList>
            <person name="Varghese N."/>
            <person name="Submissions S."/>
        </authorList>
    </citation>
    <scope>NUCLEOTIDE SEQUENCE [LARGE SCALE GENOMIC DNA]</scope>
    <source>
        <strain evidence="10">KPR-1</strain>
    </source>
</reference>
<keyword evidence="5 6" id="KW-0067">ATP-binding</keyword>
<dbReference type="HAMAP" id="MF_00061">
    <property type="entry name" value="IspE"/>
    <property type="match status" value="1"/>
</dbReference>
<evidence type="ECO:0000256" key="1">
    <source>
        <dbReference type="ARBA" id="ARBA00017473"/>
    </source>
</evidence>
<dbReference type="SUPFAM" id="SSF55060">
    <property type="entry name" value="GHMP Kinase, C-terminal domain"/>
    <property type="match status" value="1"/>
</dbReference>
<keyword evidence="3 6" id="KW-0547">Nucleotide-binding</keyword>
<feature type="active site" evidence="6">
    <location>
        <position position="12"/>
    </location>
</feature>
<accession>A0A1H4A9T6</accession>
<dbReference type="UniPathway" id="UPA00056">
    <property type="reaction ID" value="UER00094"/>
</dbReference>
<name>A0A1H4A9T6_9ACTO</name>
<feature type="binding site" evidence="6">
    <location>
        <begin position="100"/>
        <end position="110"/>
    </location>
    <ligand>
        <name>ATP</name>
        <dbReference type="ChEBI" id="CHEBI:30616"/>
    </ligand>
</feature>
<evidence type="ECO:0000256" key="3">
    <source>
        <dbReference type="ARBA" id="ARBA00022741"/>
    </source>
</evidence>
<keyword evidence="2 6" id="KW-0808">Transferase</keyword>
<dbReference type="NCBIfam" id="TIGR00154">
    <property type="entry name" value="ispE"/>
    <property type="match status" value="1"/>
</dbReference>
<dbReference type="PANTHER" id="PTHR43527">
    <property type="entry name" value="4-DIPHOSPHOCYTIDYL-2-C-METHYL-D-ERYTHRITOL KINASE, CHLOROPLASTIC"/>
    <property type="match status" value="1"/>
</dbReference>
<proteinExistence type="inferred from homology"/>
<dbReference type="PANTHER" id="PTHR43527:SF2">
    <property type="entry name" value="4-DIPHOSPHOCYTIDYL-2-C-METHYL-D-ERYTHRITOL KINASE, CHLOROPLASTIC"/>
    <property type="match status" value="1"/>
</dbReference>
<comment type="catalytic activity">
    <reaction evidence="6">
        <text>4-CDP-2-C-methyl-D-erythritol + ATP = 4-CDP-2-C-methyl-D-erythritol 2-phosphate + ADP + H(+)</text>
        <dbReference type="Rhea" id="RHEA:18437"/>
        <dbReference type="ChEBI" id="CHEBI:15378"/>
        <dbReference type="ChEBI" id="CHEBI:30616"/>
        <dbReference type="ChEBI" id="CHEBI:57823"/>
        <dbReference type="ChEBI" id="CHEBI:57919"/>
        <dbReference type="ChEBI" id="CHEBI:456216"/>
        <dbReference type="EC" id="2.7.1.148"/>
    </reaction>
</comment>
<comment type="pathway">
    <text evidence="6">Isoprenoid biosynthesis; isopentenyl diphosphate biosynthesis via DXP pathway; isopentenyl diphosphate from 1-deoxy-D-xylulose 5-phosphate: step 3/6.</text>
</comment>
<dbReference type="InterPro" id="IPR014721">
    <property type="entry name" value="Ribsml_uS5_D2-typ_fold_subgr"/>
</dbReference>
<dbReference type="GO" id="GO:0016114">
    <property type="term" value="P:terpenoid biosynthetic process"/>
    <property type="evidence" value="ECO:0007669"/>
    <property type="project" value="UniProtKB-UniRule"/>
</dbReference>
<dbReference type="NCBIfam" id="NF002870">
    <property type="entry name" value="PRK03188.1"/>
    <property type="match status" value="1"/>
</dbReference>
<evidence type="ECO:0000259" key="8">
    <source>
        <dbReference type="Pfam" id="PF00288"/>
    </source>
</evidence>